<dbReference type="RefSeq" id="WP_125228023.1">
    <property type="nucleotide sequence ID" value="NZ_RQYT01000017.1"/>
</dbReference>
<proteinExistence type="predicted"/>
<sequence>MTFDQPREVLIQHIGFGAVMIGEEPVAPAGAVTLDILGATLDFDPSRPDRLPSCLVAEPDIAVPVLEQIFGNTLAAGVLDRALQRNDDVVSRPVVGQPALVLLTRLAEVRWCQRHAALSLDPGLLLLEELTLVAMLRGILDVDESWAAELFQLLEALMARPTAVHAAVAQPAVKALLIEALDILVAELSPLSTDHGKAVAWAHTFEEPVPPAAGPVTVPELLKQLRPDLALAAGASPTSGTSTVDWRDVPLGLLSRREGNVRWRVEQSEGGGRVTATAEGAGDVFRLLGEVPTLTGGMFFDVLSAEWPLPIASGRLSPEPDGHDWSGAVELSAAQAALLRRLTEEAPCLEVRVRGANPEPQGNARVAEAERWCARAVSALRLRNILAAEELLGSAEGALEHAAMLWESAGRAAERAATLKLLERSRDDAVTWAETLTVAETILVAEQGS</sequence>
<dbReference type="EMBL" id="RQYT01000017">
    <property type="protein sequence ID" value="RRD49378.1"/>
    <property type="molecule type" value="Genomic_DNA"/>
</dbReference>
<reference evidence="1 2" key="1">
    <citation type="submission" date="2018-11" db="EMBL/GenBank/DDBJ databases">
        <title>Genomes From Bacteria Associated with the Canine Oral Cavity: a Test Case for Automated Genome-Based Taxonomic Assignment.</title>
        <authorList>
            <person name="Coil D.A."/>
            <person name="Jospin G."/>
            <person name="Darling A.E."/>
            <person name="Wallis C."/>
            <person name="Davis I.J."/>
            <person name="Harris S."/>
            <person name="Eisen J.A."/>
            <person name="Holcombe L.J."/>
            <person name="O'Flynn C."/>
        </authorList>
    </citation>
    <scope>NUCLEOTIDE SEQUENCE [LARGE SCALE GENOMIC DNA]</scope>
    <source>
        <strain evidence="1 2">OH2822_COT-296</strain>
    </source>
</reference>
<evidence type="ECO:0000313" key="2">
    <source>
        <dbReference type="Proteomes" id="UP000280935"/>
    </source>
</evidence>
<comment type="caution">
    <text evidence="1">The sequence shown here is derived from an EMBL/GenBank/DDBJ whole genome shotgun (WGS) entry which is preliminary data.</text>
</comment>
<dbReference type="OrthoDB" id="3720270at2"/>
<protein>
    <submittedName>
        <fullName evidence="1">Uncharacterized protein</fullName>
    </submittedName>
</protein>
<organism evidence="1 2">
    <name type="scientific">Arachnia propionica</name>
    <dbReference type="NCBI Taxonomy" id="1750"/>
    <lineage>
        <taxon>Bacteria</taxon>
        <taxon>Bacillati</taxon>
        <taxon>Actinomycetota</taxon>
        <taxon>Actinomycetes</taxon>
        <taxon>Propionibacteriales</taxon>
        <taxon>Propionibacteriaceae</taxon>
        <taxon>Arachnia</taxon>
    </lineage>
</organism>
<gene>
    <name evidence="1" type="ORF">EII35_08415</name>
</gene>
<dbReference type="AlphaFoldDB" id="A0A3P1WTW7"/>
<evidence type="ECO:0000313" key="1">
    <source>
        <dbReference type="EMBL" id="RRD49378.1"/>
    </source>
</evidence>
<name>A0A3P1WTW7_9ACTN</name>
<accession>A0A3P1WTW7</accession>
<dbReference type="Proteomes" id="UP000280935">
    <property type="component" value="Unassembled WGS sequence"/>
</dbReference>